<dbReference type="InterPro" id="IPR036055">
    <property type="entry name" value="LDL_receptor-like_sf"/>
</dbReference>
<dbReference type="PANTHER" id="PTHR24652:SF69">
    <property type="entry name" value="CUB DOMAIN-CONTAINING PROTEIN"/>
    <property type="match status" value="1"/>
</dbReference>
<dbReference type="PANTHER" id="PTHR24652">
    <property type="entry name" value="LOW-DENSITY LIPOPROTEIN RECEPTOR CLASS A DOMAIN-CONTAINING PROTEIN 2"/>
    <property type="match status" value="1"/>
</dbReference>
<dbReference type="InterPro" id="IPR035914">
    <property type="entry name" value="Sperma_CUB_dom_sf"/>
</dbReference>
<feature type="disulfide bond" evidence="2">
    <location>
        <begin position="379"/>
        <end position="397"/>
    </location>
</feature>
<accession>A0ABM0MEZ7</accession>
<keyword evidence="1 2" id="KW-1015">Disulfide bond</keyword>
<dbReference type="PRINTS" id="PR00261">
    <property type="entry name" value="LDLRECEPTOR"/>
</dbReference>
<proteinExistence type="predicted"/>
<dbReference type="SMART" id="SM00192">
    <property type="entry name" value="LDLa"/>
    <property type="match status" value="2"/>
</dbReference>
<evidence type="ECO:0000259" key="3">
    <source>
        <dbReference type="PROSITE" id="PS01180"/>
    </source>
</evidence>
<dbReference type="Pfam" id="PF00431">
    <property type="entry name" value="CUB"/>
    <property type="match status" value="2"/>
</dbReference>
<comment type="caution">
    <text evidence="2">Lacks conserved residue(s) required for the propagation of feature annotation.</text>
</comment>
<reference evidence="5" key="1">
    <citation type="submission" date="2025-08" db="UniProtKB">
        <authorList>
            <consortium name="RefSeq"/>
        </authorList>
    </citation>
    <scope>IDENTIFICATION</scope>
    <source>
        <tissue evidence="5">Testes</tissue>
    </source>
</reference>
<keyword evidence="4" id="KW-1185">Reference proteome</keyword>
<dbReference type="SUPFAM" id="SSF57424">
    <property type="entry name" value="LDL receptor-like module"/>
    <property type="match status" value="2"/>
</dbReference>
<dbReference type="Gene3D" id="2.60.120.290">
    <property type="entry name" value="Spermadhesin, CUB domain"/>
    <property type="match status" value="2"/>
</dbReference>
<organism evidence="4 5">
    <name type="scientific">Saccoglossus kowalevskii</name>
    <name type="common">Acorn worm</name>
    <dbReference type="NCBI Taxonomy" id="10224"/>
    <lineage>
        <taxon>Eukaryota</taxon>
        <taxon>Metazoa</taxon>
        <taxon>Hemichordata</taxon>
        <taxon>Enteropneusta</taxon>
        <taxon>Harrimaniidae</taxon>
        <taxon>Saccoglossus</taxon>
    </lineage>
</organism>
<dbReference type="PROSITE" id="PS01180">
    <property type="entry name" value="CUB"/>
    <property type="match status" value="2"/>
</dbReference>
<feature type="disulfide bond" evidence="2">
    <location>
        <begin position="193"/>
        <end position="211"/>
    </location>
</feature>
<evidence type="ECO:0000256" key="2">
    <source>
        <dbReference type="PROSITE-ProRule" id="PRU00124"/>
    </source>
</evidence>
<dbReference type="CDD" id="cd00041">
    <property type="entry name" value="CUB"/>
    <property type="match status" value="2"/>
</dbReference>
<dbReference type="SUPFAM" id="SSF49854">
    <property type="entry name" value="Spermadhesin, CUB domain"/>
    <property type="match status" value="2"/>
</dbReference>
<dbReference type="GeneID" id="102809684"/>
<dbReference type="InterPro" id="IPR000859">
    <property type="entry name" value="CUB_dom"/>
</dbReference>
<feature type="domain" description="CUB" evidence="3">
    <location>
        <begin position="249"/>
        <end position="364"/>
    </location>
</feature>
<dbReference type="InterPro" id="IPR042333">
    <property type="entry name" value="LRAD2/Mig-13-like"/>
</dbReference>
<name>A0ABM0MEZ7_SACKO</name>
<dbReference type="SMART" id="SM00042">
    <property type="entry name" value="CUB"/>
    <property type="match status" value="2"/>
</dbReference>
<evidence type="ECO:0000313" key="4">
    <source>
        <dbReference type="Proteomes" id="UP000694865"/>
    </source>
</evidence>
<protein>
    <submittedName>
        <fullName evidence="5">Uncharacterized protein LOC102809684</fullName>
    </submittedName>
</protein>
<feature type="domain" description="CUB" evidence="3">
    <location>
        <begin position="63"/>
        <end position="178"/>
    </location>
</feature>
<sequence length="530" mass="60081">MGYMVFSIKVPPVKIAVTEMIVLIMSKGINACIAQYYYLLRMCICYEANDRHIRPQEYLEDNCGESIVSYGGRLESQRYATYRNNFACDVILEAPSVEHQLIILYDYIDLEYFDDTTCVDYIEIRDGDSDLSNLLLRACTTDIIEGYYHESTSDKVMVRIVTDETTTSKGFSLTFTAVKFNNSECTNEGMFECGNDYCISNDLTCDGIDNCANNQDEIVNNQPCPVVGPNTNKPDRHKDNTKVYLEDNCGETIVGYGGRLESQKYATYRNDFQCDVILEAPSIEHQIIILYDYIDLEYFDDTSCVDYIEIYDGDSYYSNLLLRACSNDIIEGHYHESTSDKVMVRMVTDEAVTSKGFSLTYTAVIFNSSECTNQGMFDCGNNYCISNDLTCDGINNCANNQDEIVYNEYCPVVGPDTDKPDRDSDDDYDNAVIIATDAATTVLISLMATALLPNKREATYTTLFRQIFERQQLNPTSIMSDFESAAINAAGTVFPNATRKECFYNLSQCVYRRVQVEGLQQRYQEDNDFG</sequence>
<dbReference type="Gene3D" id="4.10.400.10">
    <property type="entry name" value="Low-density Lipoprotein Receptor"/>
    <property type="match status" value="2"/>
</dbReference>
<dbReference type="Pfam" id="PF10551">
    <property type="entry name" value="MULE"/>
    <property type="match status" value="1"/>
</dbReference>
<dbReference type="Proteomes" id="UP000694865">
    <property type="component" value="Unplaced"/>
</dbReference>
<dbReference type="InterPro" id="IPR002172">
    <property type="entry name" value="LDrepeatLR_classA_rpt"/>
</dbReference>
<evidence type="ECO:0000313" key="5">
    <source>
        <dbReference type="RefSeq" id="XP_006818588.1"/>
    </source>
</evidence>
<dbReference type="CDD" id="cd00112">
    <property type="entry name" value="LDLa"/>
    <property type="match status" value="2"/>
</dbReference>
<dbReference type="InterPro" id="IPR018289">
    <property type="entry name" value="MULE_transposase_dom"/>
</dbReference>
<dbReference type="RefSeq" id="XP_006818588.1">
    <property type="nucleotide sequence ID" value="XM_006818525.1"/>
</dbReference>
<gene>
    <name evidence="5" type="primary">LOC102809684</name>
</gene>
<evidence type="ECO:0000256" key="1">
    <source>
        <dbReference type="ARBA" id="ARBA00023157"/>
    </source>
</evidence>
<dbReference type="PROSITE" id="PS50068">
    <property type="entry name" value="LDLRA_2"/>
    <property type="match status" value="2"/>
</dbReference>